<gene>
    <name evidence="2" type="ORF">GCM10008066_21890</name>
</gene>
<organism evidence="2 3">
    <name type="scientific">Oxalicibacterium faecigallinarum</name>
    <dbReference type="NCBI Taxonomy" id="573741"/>
    <lineage>
        <taxon>Bacteria</taxon>
        <taxon>Pseudomonadati</taxon>
        <taxon>Pseudomonadota</taxon>
        <taxon>Betaproteobacteria</taxon>
        <taxon>Burkholderiales</taxon>
        <taxon>Oxalobacteraceae</taxon>
        <taxon>Oxalicibacterium</taxon>
    </lineage>
</organism>
<proteinExistence type="predicted"/>
<keyword evidence="1" id="KW-0812">Transmembrane</keyword>
<dbReference type="Proteomes" id="UP000642180">
    <property type="component" value="Unassembled WGS sequence"/>
</dbReference>
<evidence type="ECO:0000313" key="3">
    <source>
        <dbReference type="Proteomes" id="UP000642180"/>
    </source>
</evidence>
<protein>
    <submittedName>
        <fullName evidence="2">Ketosynthase</fullName>
    </submittedName>
</protein>
<name>A0A8J3ATC7_9BURK</name>
<evidence type="ECO:0000313" key="2">
    <source>
        <dbReference type="EMBL" id="GGI20010.1"/>
    </source>
</evidence>
<dbReference type="RefSeq" id="WP_188381393.1">
    <property type="nucleotide sequence ID" value="NZ_BMDI01000002.1"/>
</dbReference>
<comment type="caution">
    <text evidence="2">The sequence shown here is derived from an EMBL/GenBank/DDBJ whole genome shotgun (WGS) entry which is preliminary data.</text>
</comment>
<keyword evidence="3" id="KW-1185">Reference proteome</keyword>
<feature type="transmembrane region" description="Helical" evidence="1">
    <location>
        <begin position="32"/>
        <end position="54"/>
    </location>
</feature>
<feature type="transmembrane region" description="Helical" evidence="1">
    <location>
        <begin position="176"/>
        <end position="195"/>
    </location>
</feature>
<feature type="transmembrane region" description="Helical" evidence="1">
    <location>
        <begin position="95"/>
        <end position="113"/>
    </location>
</feature>
<keyword evidence="1" id="KW-0472">Membrane</keyword>
<reference evidence="3" key="1">
    <citation type="journal article" date="2019" name="Int. J. Syst. Evol. Microbiol.">
        <title>The Global Catalogue of Microorganisms (GCM) 10K type strain sequencing project: providing services to taxonomists for standard genome sequencing and annotation.</title>
        <authorList>
            <consortium name="The Broad Institute Genomics Platform"/>
            <consortium name="The Broad Institute Genome Sequencing Center for Infectious Disease"/>
            <person name="Wu L."/>
            <person name="Ma J."/>
        </authorList>
    </citation>
    <scope>NUCLEOTIDE SEQUENCE [LARGE SCALE GENOMIC DNA]</scope>
    <source>
        <strain evidence="3">CCM 2767</strain>
    </source>
</reference>
<dbReference type="AlphaFoldDB" id="A0A8J3ATC7"/>
<evidence type="ECO:0000256" key="1">
    <source>
        <dbReference type="SAM" id="Phobius"/>
    </source>
</evidence>
<dbReference type="EMBL" id="BMDI01000002">
    <property type="protein sequence ID" value="GGI20010.1"/>
    <property type="molecule type" value="Genomic_DNA"/>
</dbReference>
<accession>A0A8J3ATC7</accession>
<feature type="transmembrane region" description="Helical" evidence="1">
    <location>
        <begin position="66"/>
        <end position="89"/>
    </location>
</feature>
<sequence>MSALKIALTVVVIIAYVALSHAALVIEDAFSIWRQLAVLMLIVPIAAFLCWSAIVTTKQLGCGKVLAWCAGLVVAAGCAWITFGFWHTLLTQLDWIYLIQHVTANTMLCWFFMQTLYGGRTPIITTIARSIHPDMPEGVVRYTRHVTIAWAIFFALQVLVSLVIFAAASIETWSVFANILNWPMIIAMFAAEYACRKHFNPDFRHASIRESVSAYLNNRNKV</sequence>
<keyword evidence="1" id="KW-1133">Transmembrane helix</keyword>
<feature type="transmembrane region" description="Helical" evidence="1">
    <location>
        <begin position="148"/>
        <end position="170"/>
    </location>
</feature>